<dbReference type="SUPFAM" id="SSF55781">
    <property type="entry name" value="GAF domain-like"/>
    <property type="match status" value="1"/>
</dbReference>
<dbReference type="Pfam" id="PF00512">
    <property type="entry name" value="HisKA"/>
    <property type="match status" value="1"/>
</dbReference>
<dbReference type="PROSITE" id="PS50109">
    <property type="entry name" value="HIS_KIN"/>
    <property type="match status" value="1"/>
</dbReference>
<keyword evidence="4" id="KW-0418">Kinase</keyword>
<keyword evidence="3" id="KW-0547">Nucleotide-binding</keyword>
<dbReference type="SMART" id="SM00065">
    <property type="entry name" value="GAF"/>
    <property type="match status" value="1"/>
</dbReference>
<dbReference type="EMBL" id="UINC01077262">
    <property type="protein sequence ID" value="SVC17232.1"/>
    <property type="molecule type" value="Genomic_DNA"/>
</dbReference>
<accession>A0A382K153</accession>
<proteinExistence type="predicted"/>
<dbReference type="SMART" id="SM00388">
    <property type="entry name" value="HisKA"/>
    <property type="match status" value="1"/>
</dbReference>
<dbReference type="Gene3D" id="3.30.450.40">
    <property type="match status" value="1"/>
</dbReference>
<dbReference type="InterPro" id="IPR036097">
    <property type="entry name" value="HisK_dim/P_sf"/>
</dbReference>
<reference evidence="9" key="1">
    <citation type="submission" date="2018-05" db="EMBL/GenBank/DDBJ databases">
        <authorList>
            <person name="Lanie J.A."/>
            <person name="Ng W.-L."/>
            <person name="Kazmierczak K.M."/>
            <person name="Andrzejewski T.M."/>
            <person name="Davidsen T.M."/>
            <person name="Wayne K.J."/>
            <person name="Tettelin H."/>
            <person name="Glass J.I."/>
            <person name="Rusch D."/>
            <person name="Podicherti R."/>
            <person name="Tsui H.-C.T."/>
            <person name="Winkler M.E."/>
        </authorList>
    </citation>
    <scope>NUCLEOTIDE SEQUENCE</scope>
</reference>
<evidence type="ECO:0000256" key="2">
    <source>
        <dbReference type="ARBA" id="ARBA00022679"/>
    </source>
</evidence>
<dbReference type="GO" id="GO:0005524">
    <property type="term" value="F:ATP binding"/>
    <property type="evidence" value="ECO:0007669"/>
    <property type="project" value="UniProtKB-KW"/>
</dbReference>
<dbReference type="InterPro" id="IPR003661">
    <property type="entry name" value="HisK_dim/P_dom"/>
</dbReference>
<dbReference type="GO" id="GO:0000155">
    <property type="term" value="F:phosphorelay sensor kinase activity"/>
    <property type="evidence" value="ECO:0007669"/>
    <property type="project" value="InterPro"/>
</dbReference>
<gene>
    <name evidence="9" type="ORF">METZ01_LOCUS270086</name>
</gene>
<keyword evidence="5" id="KW-0067">ATP-binding</keyword>
<dbReference type="CDD" id="cd00082">
    <property type="entry name" value="HisKA"/>
    <property type="match status" value="1"/>
</dbReference>
<keyword evidence="7" id="KW-0472">Membrane</keyword>
<feature type="domain" description="Histidine kinase" evidence="8">
    <location>
        <begin position="299"/>
        <end position="400"/>
    </location>
</feature>
<dbReference type="SUPFAM" id="SSF47384">
    <property type="entry name" value="Homodimeric domain of signal transducing histidine kinase"/>
    <property type="match status" value="1"/>
</dbReference>
<dbReference type="InterPro" id="IPR005467">
    <property type="entry name" value="His_kinase_dom"/>
</dbReference>
<protein>
    <recommendedName>
        <fullName evidence="8">Histidine kinase domain-containing protein</fullName>
    </recommendedName>
</protein>
<dbReference type="PANTHER" id="PTHR43065:SF10">
    <property type="entry name" value="PEROXIDE STRESS-ACTIVATED HISTIDINE KINASE MAK3"/>
    <property type="match status" value="1"/>
</dbReference>
<keyword evidence="6" id="KW-0902">Two-component regulatory system</keyword>
<feature type="transmembrane region" description="Helical" evidence="7">
    <location>
        <begin position="50"/>
        <end position="71"/>
    </location>
</feature>
<dbReference type="AlphaFoldDB" id="A0A382K153"/>
<evidence type="ECO:0000256" key="6">
    <source>
        <dbReference type="ARBA" id="ARBA00023012"/>
    </source>
</evidence>
<name>A0A382K153_9ZZZZ</name>
<keyword evidence="1" id="KW-0597">Phosphoprotein</keyword>
<dbReference type="InterPro" id="IPR003018">
    <property type="entry name" value="GAF"/>
</dbReference>
<organism evidence="9">
    <name type="scientific">marine metagenome</name>
    <dbReference type="NCBI Taxonomy" id="408172"/>
    <lineage>
        <taxon>unclassified sequences</taxon>
        <taxon>metagenomes</taxon>
        <taxon>ecological metagenomes</taxon>
    </lineage>
</organism>
<evidence type="ECO:0000256" key="7">
    <source>
        <dbReference type="SAM" id="Phobius"/>
    </source>
</evidence>
<keyword evidence="7" id="KW-0812">Transmembrane</keyword>
<dbReference type="InterPro" id="IPR029016">
    <property type="entry name" value="GAF-like_dom_sf"/>
</dbReference>
<evidence type="ECO:0000313" key="9">
    <source>
        <dbReference type="EMBL" id="SVC17232.1"/>
    </source>
</evidence>
<sequence length="400" mass="45894">MKTICLTFLIFLINAFIYGSENLQDYYIVIHLYYALITISGRYDNRPGQFIMLGITTTINFLYLAFVYNWVHFTASVMIYPFISLCILQTLQKLKTTETEVKNKFLRADQNNQDLERRIRDISTLFDVSASANSAHDLKNFFQQVIKILAARMGLYQAHLNIHNKDQPNQYLEAVFGLTKTETRDRKQIDVIQEQVLKYGRPIGVPHRWMREDDENFPFADSVVSKTPIAFWCLPLVVDEEVIGTLAIDKGSDEFSTEDELRILTVVASIMAQRVKIQQVIDSLVQSERLATLGKMATTVAHEVRNPLGGIRGAAQLLQSEENLDANGQDYINVILKEVDRLNRVIEQLLTFGKSKAENFELCNLKSLAFDALKVCTPQLKQHQIEVKQNYQQYLPEIKV</sequence>
<evidence type="ECO:0000256" key="4">
    <source>
        <dbReference type="ARBA" id="ARBA00022777"/>
    </source>
</evidence>
<keyword evidence="2" id="KW-0808">Transferase</keyword>
<dbReference type="Pfam" id="PF01590">
    <property type="entry name" value="GAF"/>
    <property type="match status" value="1"/>
</dbReference>
<keyword evidence="7" id="KW-1133">Transmembrane helix</keyword>
<dbReference type="PANTHER" id="PTHR43065">
    <property type="entry name" value="SENSOR HISTIDINE KINASE"/>
    <property type="match status" value="1"/>
</dbReference>
<evidence type="ECO:0000256" key="5">
    <source>
        <dbReference type="ARBA" id="ARBA00022840"/>
    </source>
</evidence>
<feature type="non-terminal residue" evidence="9">
    <location>
        <position position="400"/>
    </location>
</feature>
<evidence type="ECO:0000256" key="1">
    <source>
        <dbReference type="ARBA" id="ARBA00022553"/>
    </source>
</evidence>
<dbReference type="Gene3D" id="1.10.287.130">
    <property type="match status" value="1"/>
</dbReference>
<evidence type="ECO:0000256" key="3">
    <source>
        <dbReference type="ARBA" id="ARBA00022741"/>
    </source>
</evidence>
<feature type="transmembrane region" description="Helical" evidence="7">
    <location>
        <begin position="25"/>
        <end position="43"/>
    </location>
</feature>
<evidence type="ECO:0000259" key="8">
    <source>
        <dbReference type="PROSITE" id="PS50109"/>
    </source>
</evidence>